<dbReference type="PANTHER" id="PTHR33498">
    <property type="entry name" value="TRANSPOSASE FOR INSERTION SEQUENCE ELEMENT IS1557"/>
    <property type="match status" value="1"/>
</dbReference>
<accession>A0AAV4E3C6</accession>
<dbReference type="AlphaFoldDB" id="A0AAV4E3C6"/>
<sequence length="170" mass="19360">MSSLNHCIKFELDVKDENIVFKDYFYKSIKLQKHKIYEAELIQPACPFCGSLDLLHNGHLIANIHYPTANASLPVIIRLAKQRVRCRDCSRWSMAQSELASKYCSISNASKLKILSALTEDRSMTSIASENNVSINTVQRVLGSCSHRFIDTYEYLPAHLAFDEFKGVDR</sequence>
<dbReference type="EMBL" id="BLYV01000131">
    <property type="protein sequence ID" value="GFP12761.1"/>
    <property type="molecule type" value="Genomic_DNA"/>
</dbReference>
<protein>
    <recommendedName>
        <fullName evidence="3">ISL3 family transposase</fullName>
    </recommendedName>
</protein>
<proteinExistence type="predicted"/>
<evidence type="ECO:0000313" key="1">
    <source>
        <dbReference type="EMBL" id="GFP12761.1"/>
    </source>
</evidence>
<organism evidence="1 2">
    <name type="scientific">Lactobacillus helveticus</name>
    <name type="common">Lactobacillus suntoryeus</name>
    <dbReference type="NCBI Taxonomy" id="1587"/>
    <lineage>
        <taxon>Bacteria</taxon>
        <taxon>Bacillati</taxon>
        <taxon>Bacillota</taxon>
        <taxon>Bacilli</taxon>
        <taxon>Lactobacillales</taxon>
        <taxon>Lactobacillaceae</taxon>
        <taxon>Lactobacillus</taxon>
    </lineage>
</organism>
<comment type="caution">
    <text evidence="1">The sequence shown here is derived from an EMBL/GenBank/DDBJ whole genome shotgun (WGS) entry which is preliminary data.</text>
</comment>
<dbReference type="InterPro" id="IPR047951">
    <property type="entry name" value="Transpos_ISL3"/>
</dbReference>
<dbReference type="PANTHER" id="PTHR33498:SF1">
    <property type="entry name" value="TRANSPOSASE FOR INSERTION SEQUENCE ELEMENT IS1557"/>
    <property type="match status" value="1"/>
</dbReference>
<evidence type="ECO:0008006" key="3">
    <source>
        <dbReference type="Google" id="ProtNLM"/>
    </source>
</evidence>
<name>A0AAV4E3C6_LACHE</name>
<dbReference type="Proteomes" id="UP000630086">
    <property type="component" value="Unassembled WGS sequence"/>
</dbReference>
<evidence type="ECO:0000313" key="2">
    <source>
        <dbReference type="Proteomes" id="UP000630086"/>
    </source>
</evidence>
<reference evidence="1" key="1">
    <citation type="submission" date="2020-07" db="EMBL/GenBank/DDBJ databases">
        <title>Draft genome sequence of Lactobacillus helveticus strain JCM 1062.</title>
        <authorList>
            <person name="Endo A."/>
            <person name="Maeno S."/>
            <person name="Kido Y."/>
        </authorList>
    </citation>
    <scope>NUCLEOTIDE SEQUENCE</scope>
    <source>
        <strain evidence="1">JCM 1062</strain>
    </source>
</reference>
<gene>
    <name evidence="1" type="ORF">LHEJCM1062_06330</name>
</gene>